<accession>A0A6A6TVP7</accession>
<reference evidence="7" key="1">
    <citation type="journal article" date="2020" name="Stud. Mycol.">
        <title>101 Dothideomycetes genomes: a test case for predicting lifestyles and emergence of pathogens.</title>
        <authorList>
            <person name="Haridas S."/>
            <person name="Albert R."/>
            <person name="Binder M."/>
            <person name="Bloem J."/>
            <person name="Labutti K."/>
            <person name="Salamov A."/>
            <person name="Andreopoulos B."/>
            <person name="Baker S."/>
            <person name="Barry K."/>
            <person name="Bills G."/>
            <person name="Bluhm B."/>
            <person name="Cannon C."/>
            <person name="Castanera R."/>
            <person name="Culley D."/>
            <person name="Daum C."/>
            <person name="Ezra D."/>
            <person name="Gonzalez J."/>
            <person name="Henrissat B."/>
            <person name="Kuo A."/>
            <person name="Liang C."/>
            <person name="Lipzen A."/>
            <person name="Lutzoni F."/>
            <person name="Magnuson J."/>
            <person name="Mondo S."/>
            <person name="Nolan M."/>
            <person name="Ohm R."/>
            <person name="Pangilinan J."/>
            <person name="Park H.-J."/>
            <person name="Ramirez L."/>
            <person name="Alfaro M."/>
            <person name="Sun H."/>
            <person name="Tritt A."/>
            <person name="Yoshinaga Y."/>
            <person name="Zwiers L.-H."/>
            <person name="Turgeon B."/>
            <person name="Goodwin S."/>
            <person name="Spatafora J."/>
            <person name="Crous P."/>
            <person name="Grigoriev I."/>
        </authorList>
    </citation>
    <scope>NUCLEOTIDE SEQUENCE</scope>
    <source>
        <strain evidence="7">CBS 115976</strain>
    </source>
</reference>
<dbReference type="Pfam" id="PF00248">
    <property type="entry name" value="Aldo_ket_red"/>
    <property type="match status" value="1"/>
</dbReference>
<organism evidence="7 8">
    <name type="scientific">Microthyrium microscopicum</name>
    <dbReference type="NCBI Taxonomy" id="703497"/>
    <lineage>
        <taxon>Eukaryota</taxon>
        <taxon>Fungi</taxon>
        <taxon>Dikarya</taxon>
        <taxon>Ascomycota</taxon>
        <taxon>Pezizomycotina</taxon>
        <taxon>Dothideomycetes</taxon>
        <taxon>Dothideomycetes incertae sedis</taxon>
        <taxon>Microthyriales</taxon>
        <taxon>Microthyriaceae</taxon>
        <taxon>Microthyrium</taxon>
    </lineage>
</organism>
<dbReference type="InterPro" id="IPR018170">
    <property type="entry name" value="Aldo/ket_reductase_CS"/>
</dbReference>
<comment type="similarity">
    <text evidence="1">Belongs to the aldo/keto reductase family.</text>
</comment>
<feature type="binding site" evidence="4">
    <location>
        <position position="120"/>
    </location>
    <ligand>
        <name>substrate</name>
    </ligand>
</feature>
<evidence type="ECO:0000256" key="1">
    <source>
        <dbReference type="ARBA" id="ARBA00007905"/>
    </source>
</evidence>
<gene>
    <name evidence="7" type="ORF">BT63DRAFT_430124</name>
</gene>
<evidence type="ECO:0000313" key="8">
    <source>
        <dbReference type="Proteomes" id="UP000799302"/>
    </source>
</evidence>
<keyword evidence="8" id="KW-1185">Reference proteome</keyword>
<keyword evidence="2" id="KW-0560">Oxidoreductase</keyword>
<evidence type="ECO:0000259" key="6">
    <source>
        <dbReference type="Pfam" id="PF00248"/>
    </source>
</evidence>
<dbReference type="EMBL" id="MU004244">
    <property type="protein sequence ID" value="KAF2663872.1"/>
    <property type="molecule type" value="Genomic_DNA"/>
</dbReference>
<dbReference type="GO" id="GO:0016491">
    <property type="term" value="F:oxidoreductase activity"/>
    <property type="evidence" value="ECO:0007669"/>
    <property type="project" value="UniProtKB-KW"/>
</dbReference>
<dbReference type="InterPro" id="IPR036812">
    <property type="entry name" value="NAD(P)_OxRdtase_dom_sf"/>
</dbReference>
<dbReference type="PROSITE" id="PS00063">
    <property type="entry name" value="ALDOKETO_REDUCTASE_3"/>
    <property type="match status" value="1"/>
</dbReference>
<dbReference type="Gene3D" id="3.20.20.100">
    <property type="entry name" value="NADP-dependent oxidoreductase domain"/>
    <property type="match status" value="1"/>
</dbReference>
<dbReference type="OrthoDB" id="416253at2759"/>
<dbReference type="PANTHER" id="PTHR43827">
    <property type="entry name" value="2,5-DIKETO-D-GLUCONIC ACID REDUCTASE"/>
    <property type="match status" value="1"/>
</dbReference>
<dbReference type="CDD" id="cd19071">
    <property type="entry name" value="AKR_AKR1-5-like"/>
    <property type="match status" value="1"/>
</dbReference>
<feature type="active site" description="Proton donor" evidence="3">
    <location>
        <position position="55"/>
    </location>
</feature>
<dbReference type="PANTHER" id="PTHR43827:SF13">
    <property type="entry name" value="ALDO_KETO REDUCTASE FAMILY PROTEIN"/>
    <property type="match status" value="1"/>
</dbReference>
<feature type="domain" description="NADP-dependent oxidoreductase" evidence="6">
    <location>
        <begin position="27"/>
        <end position="274"/>
    </location>
</feature>
<dbReference type="AlphaFoldDB" id="A0A6A6TVP7"/>
<sequence length="286" mass="32152">MAQSKSLTHRVQLNNGTSMPQIKLGVYQTSGTEAKNAVKYALEAGYRGIDSAQWYANEKEVGQAINTFLNSPQNTQGLKRTDIHFTTKLRSNSTYDSATQAIKRSVQTSGLDTIDLFLIHSPYGGKEARLESWRAVEDAILDGQVRTGGVSNYGIKHLEELINSKPRIMPAVNQIEIHPFNTHTELCEFCKKHGIVMEAYAPLVQAMKMKHPTIADLAKKHSCTPAQVLVRWSVQHDYCPLPKSVKKDRIVENSQIDHFEITKEDMEKLDALDEYLVTDWDPLDAP</sequence>
<proteinExistence type="inferred from homology"/>
<dbReference type="PIRSF" id="PIRSF000097">
    <property type="entry name" value="AKR"/>
    <property type="match status" value="1"/>
</dbReference>
<dbReference type="PRINTS" id="PR00069">
    <property type="entry name" value="ALDKETRDTASE"/>
</dbReference>
<dbReference type="InterPro" id="IPR023210">
    <property type="entry name" value="NADP_OxRdtase_dom"/>
</dbReference>
<dbReference type="FunFam" id="3.20.20.100:FF:000015">
    <property type="entry name" value="Oxidoreductase, aldo/keto reductase family"/>
    <property type="match status" value="1"/>
</dbReference>
<evidence type="ECO:0000313" key="7">
    <source>
        <dbReference type="EMBL" id="KAF2663872.1"/>
    </source>
</evidence>
<protein>
    <submittedName>
        <fullName evidence="7">Aldo/keto reductase</fullName>
    </submittedName>
</protein>
<evidence type="ECO:0000256" key="3">
    <source>
        <dbReference type="PIRSR" id="PIRSR000097-1"/>
    </source>
</evidence>
<evidence type="ECO:0000256" key="5">
    <source>
        <dbReference type="PIRSR" id="PIRSR000097-3"/>
    </source>
</evidence>
<dbReference type="SUPFAM" id="SSF51430">
    <property type="entry name" value="NAD(P)-linked oxidoreductase"/>
    <property type="match status" value="1"/>
</dbReference>
<feature type="site" description="Lowers pKa of active site Tyr" evidence="5">
    <location>
        <position position="88"/>
    </location>
</feature>
<evidence type="ECO:0000256" key="4">
    <source>
        <dbReference type="PIRSR" id="PIRSR000097-2"/>
    </source>
</evidence>
<name>A0A6A6TVP7_9PEZI</name>
<dbReference type="Proteomes" id="UP000799302">
    <property type="component" value="Unassembled WGS sequence"/>
</dbReference>
<dbReference type="InterPro" id="IPR020471">
    <property type="entry name" value="AKR"/>
</dbReference>
<evidence type="ECO:0000256" key="2">
    <source>
        <dbReference type="ARBA" id="ARBA00023002"/>
    </source>
</evidence>